<dbReference type="EMBL" id="VWSF01000003">
    <property type="protein sequence ID" value="KAA5548092.1"/>
    <property type="molecule type" value="Genomic_DNA"/>
</dbReference>
<evidence type="ECO:0000256" key="1">
    <source>
        <dbReference type="ARBA" id="ARBA00011900"/>
    </source>
</evidence>
<dbReference type="PANTHER" id="PTHR33841">
    <property type="entry name" value="DNA METHYLTRANSFERASE YEEA-RELATED"/>
    <property type="match status" value="1"/>
</dbReference>
<evidence type="ECO:0000256" key="4">
    <source>
        <dbReference type="ARBA" id="ARBA00022691"/>
    </source>
</evidence>
<dbReference type="InterPro" id="IPR029063">
    <property type="entry name" value="SAM-dependent_MTases_sf"/>
</dbReference>
<dbReference type="InterPro" id="IPR011639">
    <property type="entry name" value="MethylTrfase_TaqI-like_dom"/>
</dbReference>
<dbReference type="RefSeq" id="WP_150087228.1">
    <property type="nucleotide sequence ID" value="NZ_VWSF01000003.1"/>
</dbReference>
<dbReference type="GO" id="GO:0003676">
    <property type="term" value="F:nucleic acid binding"/>
    <property type="evidence" value="ECO:0007669"/>
    <property type="project" value="InterPro"/>
</dbReference>
<evidence type="ECO:0000256" key="3">
    <source>
        <dbReference type="ARBA" id="ARBA00022679"/>
    </source>
</evidence>
<protein>
    <recommendedName>
        <fullName evidence="1">site-specific DNA-methyltransferase (adenine-specific)</fullName>
        <ecNumber evidence="1">2.1.1.72</ecNumber>
    </recommendedName>
</protein>
<dbReference type="PANTHER" id="PTHR33841:SF1">
    <property type="entry name" value="DNA METHYLTRANSFERASE A"/>
    <property type="match status" value="1"/>
</dbReference>
<comment type="catalytic activity">
    <reaction evidence="5">
        <text>a 2'-deoxyadenosine in DNA + S-adenosyl-L-methionine = an N(6)-methyl-2'-deoxyadenosine in DNA + S-adenosyl-L-homocysteine + H(+)</text>
        <dbReference type="Rhea" id="RHEA:15197"/>
        <dbReference type="Rhea" id="RHEA-COMP:12418"/>
        <dbReference type="Rhea" id="RHEA-COMP:12419"/>
        <dbReference type="ChEBI" id="CHEBI:15378"/>
        <dbReference type="ChEBI" id="CHEBI:57856"/>
        <dbReference type="ChEBI" id="CHEBI:59789"/>
        <dbReference type="ChEBI" id="CHEBI:90615"/>
        <dbReference type="ChEBI" id="CHEBI:90616"/>
        <dbReference type="EC" id="2.1.1.72"/>
    </reaction>
</comment>
<dbReference type="AlphaFoldDB" id="A0A5M6DPD6"/>
<sequence length="795" mass="92091">MAVDPEMLGHIFENLLEDNKDKGAFYTPKEIVHYMCQESLIEFLATHCLNYNSNDLGKFPSSGNLKAFLSDLVKLKIVNQAHLNSEQENEEWLKMLLSFIDELLTTVKICDPAIGSGAFPMGLLQEIFTLKEVITYETKASWNPAQVKENIIQNSIYGVDIEKGAVDIARLRFWLSLVVNEDKPKALPNLDYKIVVGDSLVSKFEDKIIEVDWEVKEGTQTTIFGNENVLKQQELLQKISDKQSKFFHPKSKNKPSLHAEIRDLKIDILINQLELMIKTNGIEKQPLSSNKKFKDLTILYNRTQDWKETISKLRNLRKDKDKIFKHFDWKLNFPEVLNPNLVLEEKQRGFDILIGNPPYVDSETMMKSYPLIRDVINRKFKAAKGNWDLYIPFHELAINLMRVNGVKAFISPNKWLSIAYATEFRRLYKNKCYKICNCNGVKVFEAGVTPVISFFKCSTISQIYIDRVNQKFEFSTKNIVESELIDQNSLGLLLSNSSSILLKIKRIKTNFKDYIICENPFSTSEAYQLCDILIDSNNEKEEFFKLINTGTIDPYISLWGTKQTTYLKSRYLHPIAKLNDLNKLFPRRVQQIKSRKLIITGMRYLECFFDIDGEYIAGKSTLIIKEVKEDNYLLFCALLNSKLISFFIKESYSSLGIDGGVNFTKSIIEDVPLPTVDSTLIEKFSCFVEYIIFLKKINLILISEQLMPAYFQQIIDGMVYELYFPDLLKNHNREIISHLGELPRITDNMNDEKKLSIIKTVFNRLNDREHQIRVNMFYINSIPEIAIIEGKHENN</sequence>
<dbReference type="GO" id="GO:0032259">
    <property type="term" value="P:methylation"/>
    <property type="evidence" value="ECO:0007669"/>
    <property type="project" value="UniProtKB-KW"/>
</dbReference>
<dbReference type="Pfam" id="PF07669">
    <property type="entry name" value="Eco57I"/>
    <property type="match status" value="1"/>
</dbReference>
<dbReference type="Proteomes" id="UP000323426">
    <property type="component" value="Unassembled WGS sequence"/>
</dbReference>
<dbReference type="GO" id="GO:0006304">
    <property type="term" value="P:DNA modification"/>
    <property type="evidence" value="ECO:0007669"/>
    <property type="project" value="InterPro"/>
</dbReference>
<evidence type="ECO:0000256" key="2">
    <source>
        <dbReference type="ARBA" id="ARBA00022603"/>
    </source>
</evidence>
<keyword evidence="3" id="KW-0808">Transferase</keyword>
<dbReference type="SUPFAM" id="SSF53335">
    <property type="entry name" value="S-adenosyl-L-methionine-dependent methyltransferases"/>
    <property type="match status" value="1"/>
</dbReference>
<keyword evidence="8" id="KW-1185">Reference proteome</keyword>
<accession>A0A5M6DPD6</accession>
<dbReference type="InterPro" id="IPR002052">
    <property type="entry name" value="DNA_methylase_N6_adenine_CS"/>
</dbReference>
<evidence type="ECO:0000313" key="8">
    <source>
        <dbReference type="Proteomes" id="UP000323426"/>
    </source>
</evidence>
<dbReference type="PRINTS" id="PR00507">
    <property type="entry name" value="N12N6MTFRASE"/>
</dbReference>
<reference evidence="7 8" key="1">
    <citation type="submission" date="2019-09" db="EMBL/GenBank/DDBJ databases">
        <title>Genome sequence and assembly of Adhaeribacter sp.</title>
        <authorList>
            <person name="Chhetri G."/>
        </authorList>
    </citation>
    <scope>NUCLEOTIDE SEQUENCE [LARGE SCALE GENOMIC DNA]</scope>
    <source>
        <strain evidence="7 8">DK36</strain>
    </source>
</reference>
<evidence type="ECO:0000259" key="6">
    <source>
        <dbReference type="Pfam" id="PF07669"/>
    </source>
</evidence>
<keyword evidence="2" id="KW-0489">Methyltransferase</keyword>
<dbReference type="EC" id="2.1.1.72" evidence="1"/>
<evidence type="ECO:0000313" key="7">
    <source>
        <dbReference type="EMBL" id="KAA5548092.1"/>
    </source>
</evidence>
<feature type="domain" description="Type II methyltransferase M.TaqI-like" evidence="6">
    <location>
        <begin position="154"/>
        <end position="444"/>
    </location>
</feature>
<proteinExistence type="predicted"/>
<organism evidence="7 8">
    <name type="scientific">Adhaeribacter rhizoryzae</name>
    <dbReference type="NCBI Taxonomy" id="2607907"/>
    <lineage>
        <taxon>Bacteria</taxon>
        <taxon>Pseudomonadati</taxon>
        <taxon>Bacteroidota</taxon>
        <taxon>Cytophagia</taxon>
        <taxon>Cytophagales</taxon>
        <taxon>Hymenobacteraceae</taxon>
        <taxon>Adhaeribacter</taxon>
    </lineage>
</organism>
<comment type="caution">
    <text evidence="7">The sequence shown here is derived from an EMBL/GenBank/DDBJ whole genome shotgun (WGS) entry which is preliminary data.</text>
</comment>
<dbReference type="Gene3D" id="3.40.50.150">
    <property type="entry name" value="Vaccinia Virus protein VP39"/>
    <property type="match status" value="1"/>
</dbReference>
<dbReference type="GO" id="GO:0009007">
    <property type="term" value="F:site-specific DNA-methyltransferase (adenine-specific) activity"/>
    <property type="evidence" value="ECO:0007669"/>
    <property type="project" value="UniProtKB-EC"/>
</dbReference>
<dbReference type="InterPro" id="IPR050953">
    <property type="entry name" value="N4_N6_ade-DNA_methylase"/>
</dbReference>
<dbReference type="PROSITE" id="PS00092">
    <property type="entry name" value="N6_MTASE"/>
    <property type="match status" value="1"/>
</dbReference>
<gene>
    <name evidence="7" type="ORF">F0145_05030</name>
</gene>
<keyword evidence="4" id="KW-0949">S-adenosyl-L-methionine</keyword>
<evidence type="ECO:0000256" key="5">
    <source>
        <dbReference type="ARBA" id="ARBA00047942"/>
    </source>
</evidence>
<name>A0A5M6DPD6_9BACT</name>